<name>A0AAJ6VX14_9ACAR</name>
<gene>
    <name evidence="2" type="primary">LOC100898025</name>
</gene>
<protein>
    <submittedName>
        <fullName evidence="2">Uncharacterized protein LOC100898025</fullName>
    </submittedName>
</protein>
<dbReference type="RefSeq" id="XP_003741793.2">
    <property type="nucleotide sequence ID" value="XM_003741745.2"/>
</dbReference>
<dbReference type="CTD" id="65993"/>
<sequence length="189" mass="21755">MVRIQYIGHPSKLYGKHLMKILANLKDFGVGRMFVRGIYANEEVPTFYIVKKVKPAMDPDLIWGDVHAQTYFRGVDKGVSVIKSHLPDFRLVHKEDEEKYFAAVIKDPVITILPREMECSPLLKMLIKRDAESRGETFDPNTKLPCSYPAQEMDGKRVAEPGEKPSFEFDKDSCPLEHEELRRGIKFDI</sequence>
<organism evidence="1 2">
    <name type="scientific">Galendromus occidentalis</name>
    <name type="common">western predatory mite</name>
    <dbReference type="NCBI Taxonomy" id="34638"/>
    <lineage>
        <taxon>Eukaryota</taxon>
        <taxon>Metazoa</taxon>
        <taxon>Ecdysozoa</taxon>
        <taxon>Arthropoda</taxon>
        <taxon>Chelicerata</taxon>
        <taxon>Arachnida</taxon>
        <taxon>Acari</taxon>
        <taxon>Parasitiformes</taxon>
        <taxon>Mesostigmata</taxon>
        <taxon>Gamasina</taxon>
        <taxon>Phytoseioidea</taxon>
        <taxon>Phytoseiidae</taxon>
        <taxon>Typhlodrominae</taxon>
        <taxon>Galendromus</taxon>
    </lineage>
</organism>
<dbReference type="AlphaFoldDB" id="A0AAJ6VX14"/>
<dbReference type="GeneID" id="100898025"/>
<dbReference type="KEGG" id="goe:100898025"/>
<proteinExistence type="predicted"/>
<dbReference type="GO" id="GO:0005739">
    <property type="term" value="C:mitochondrion"/>
    <property type="evidence" value="ECO:0007669"/>
    <property type="project" value="InterPro"/>
</dbReference>
<evidence type="ECO:0000313" key="2">
    <source>
        <dbReference type="RefSeq" id="XP_003741793.2"/>
    </source>
</evidence>
<dbReference type="GO" id="GO:0003735">
    <property type="term" value="F:structural constituent of ribosome"/>
    <property type="evidence" value="ECO:0007669"/>
    <property type="project" value="InterPro"/>
</dbReference>
<dbReference type="PANTHER" id="PTHR28589">
    <property type="entry name" value="28S RIBOSOMAL PROTEIN S34, MITOCHONDRIAL"/>
    <property type="match status" value="1"/>
</dbReference>
<dbReference type="InterPro" id="IPR032053">
    <property type="entry name" value="Ribosomal_mS34"/>
</dbReference>
<accession>A0AAJ6VX14</accession>
<reference evidence="2" key="1">
    <citation type="submission" date="2025-08" db="UniProtKB">
        <authorList>
            <consortium name="RefSeq"/>
        </authorList>
    </citation>
    <scope>IDENTIFICATION</scope>
</reference>
<dbReference type="Proteomes" id="UP000694867">
    <property type="component" value="Unplaced"/>
</dbReference>
<keyword evidence="1" id="KW-1185">Reference proteome</keyword>
<dbReference type="PANTHER" id="PTHR28589:SF1">
    <property type="entry name" value="SMALL RIBOSOMAL SUBUNIT PROTEIN MS34"/>
    <property type="match status" value="1"/>
</dbReference>
<evidence type="ECO:0000313" key="1">
    <source>
        <dbReference type="Proteomes" id="UP000694867"/>
    </source>
</evidence>
<dbReference type="Pfam" id="PF16053">
    <property type="entry name" value="MRP-S34"/>
    <property type="match status" value="1"/>
</dbReference>